<dbReference type="InterPro" id="IPR006342">
    <property type="entry name" value="FkbM_mtfrase"/>
</dbReference>
<name>A0ABT3ZM05_9BURK</name>
<dbReference type="PANTHER" id="PTHR36973">
    <property type="entry name" value="SLL1456 PROTEIN-RELATED"/>
    <property type="match status" value="1"/>
</dbReference>
<dbReference type="RefSeq" id="WP_267847299.1">
    <property type="nucleotide sequence ID" value="NZ_JAPMXC010000001.1"/>
</dbReference>
<sequence length="339" mass="38226">MLSYAQIFEDVYLERCFANKKQGFYIDLGACHPVVSNTAYHFYQRGWHGINVEPTPFRLKELQAARPRDINLGVAIGRRNDRAYFNISANADHLSSLLKQESDLIERHAAHIESIAVDVLTLATLCERHAPASIDFLKIDVEGAEADVIAGGDWARWRPAVVVVEATLPGLPTPAWDGWEPDLLRAGYHFAFFDGINRYYVAQEHAALAEHFKTPVNPFDGAVALNSYGFALDDARHPDHAWAKVFAQRVFGAASIESADHLVRLMTWDLLDGELNAPTTVAGITLAFERILARPPGAHDIQYWENRADLPLVRLYQELLKGEEFRVHRSRISARSMWR</sequence>
<dbReference type="GO" id="GO:0008168">
    <property type="term" value="F:methyltransferase activity"/>
    <property type="evidence" value="ECO:0007669"/>
    <property type="project" value="UniProtKB-KW"/>
</dbReference>
<proteinExistence type="predicted"/>
<keyword evidence="2" id="KW-0489">Methyltransferase</keyword>
<dbReference type="InterPro" id="IPR053188">
    <property type="entry name" value="FkbM_Methyltransferase"/>
</dbReference>
<reference evidence="2" key="1">
    <citation type="submission" date="2022-11" db="EMBL/GenBank/DDBJ databases">
        <title>Robbsia betulipollinis sp. nov., isolated from pollen of birch (Betula pendula).</title>
        <authorList>
            <person name="Shi H."/>
            <person name="Ambika Manirajan B."/>
            <person name="Ratering S."/>
            <person name="Geissler-Plaum R."/>
            <person name="Schnell S."/>
        </authorList>
    </citation>
    <scope>NUCLEOTIDE SEQUENCE</scope>
    <source>
        <strain evidence="2">Bb-Pol-6</strain>
    </source>
</reference>
<organism evidence="2 3">
    <name type="scientific">Robbsia betulipollinis</name>
    <dbReference type="NCBI Taxonomy" id="2981849"/>
    <lineage>
        <taxon>Bacteria</taxon>
        <taxon>Pseudomonadati</taxon>
        <taxon>Pseudomonadota</taxon>
        <taxon>Betaproteobacteria</taxon>
        <taxon>Burkholderiales</taxon>
        <taxon>Burkholderiaceae</taxon>
        <taxon>Robbsia</taxon>
    </lineage>
</organism>
<dbReference type="Gene3D" id="3.40.50.150">
    <property type="entry name" value="Vaccinia Virus protein VP39"/>
    <property type="match status" value="1"/>
</dbReference>
<comment type="caution">
    <text evidence="2">The sequence shown here is derived from an EMBL/GenBank/DDBJ whole genome shotgun (WGS) entry which is preliminary data.</text>
</comment>
<dbReference type="NCBIfam" id="TIGR01444">
    <property type="entry name" value="fkbM_fam"/>
    <property type="match status" value="1"/>
</dbReference>
<keyword evidence="3" id="KW-1185">Reference proteome</keyword>
<dbReference type="EMBL" id="JAPMXC010000001">
    <property type="protein sequence ID" value="MCY0387564.1"/>
    <property type="molecule type" value="Genomic_DNA"/>
</dbReference>
<evidence type="ECO:0000259" key="1">
    <source>
        <dbReference type="Pfam" id="PF05050"/>
    </source>
</evidence>
<accession>A0ABT3ZM05</accession>
<gene>
    <name evidence="2" type="ORF">OVY01_10020</name>
</gene>
<keyword evidence="2" id="KW-0808">Transferase</keyword>
<protein>
    <submittedName>
        <fullName evidence="2">FkbM family methyltransferase</fullName>
    </submittedName>
</protein>
<feature type="domain" description="Methyltransferase FkbM" evidence="1">
    <location>
        <begin position="27"/>
        <end position="188"/>
    </location>
</feature>
<dbReference type="InterPro" id="IPR029063">
    <property type="entry name" value="SAM-dependent_MTases_sf"/>
</dbReference>
<dbReference type="Pfam" id="PF05050">
    <property type="entry name" value="Methyltransf_21"/>
    <property type="match status" value="1"/>
</dbReference>
<dbReference type="PANTHER" id="PTHR36973:SF4">
    <property type="entry name" value="NODULATION PROTEIN"/>
    <property type="match status" value="1"/>
</dbReference>
<evidence type="ECO:0000313" key="3">
    <source>
        <dbReference type="Proteomes" id="UP001082899"/>
    </source>
</evidence>
<dbReference type="Proteomes" id="UP001082899">
    <property type="component" value="Unassembled WGS sequence"/>
</dbReference>
<evidence type="ECO:0000313" key="2">
    <source>
        <dbReference type="EMBL" id="MCY0387564.1"/>
    </source>
</evidence>
<dbReference type="SUPFAM" id="SSF53335">
    <property type="entry name" value="S-adenosyl-L-methionine-dependent methyltransferases"/>
    <property type="match status" value="1"/>
</dbReference>
<dbReference type="GO" id="GO:0032259">
    <property type="term" value="P:methylation"/>
    <property type="evidence" value="ECO:0007669"/>
    <property type="project" value="UniProtKB-KW"/>
</dbReference>